<name>A0A6C0XZN3_9GAMM</name>
<dbReference type="AlphaFoldDB" id="A0A6C0XZN3"/>
<keyword evidence="2" id="KW-0969">Cilium</keyword>
<dbReference type="RefSeq" id="WP_163145471.1">
    <property type="nucleotide sequence ID" value="NZ_CP044455.1"/>
</dbReference>
<protein>
    <submittedName>
        <fullName evidence="2">Flagellar protein FilF</fullName>
    </submittedName>
</protein>
<proteinExistence type="predicted"/>
<sequence>MKKSNILALSSTALMMALSGCGGESANVIPEPNIVSEINGSCVSGQNCVEFALDYPVDGLNFTCSSDPGKTYITLIAPTTNAATGKCSAGDKVHFFIQEKTEKSINLGTVSLADIGLANSVSASLPRLTLLDIARGLTGQAATELTPSDSTVQVAQAITRILQALSIESSKNQERPTIAGDVQPLYISALKKEQLDDILGSVTLEDYRSGAYVSKLSPWVDLSTVSDAQAFDALKTLVYMTNSASYQANYPVLAVEGSTLPQGLYGCNQDDCKQNSNTLRHLIGQFQLMTDRSGYTFGYGMQWRGTMSTSNENPLLTITADFLKRVRPELMTAAAQNNWINPLNETIQGPYRFSINSNRTEDFTVTQGKLYNDYMIAGTEGIYKTLTKFPTGKPEEYGRWTQTIGTDQFKGSLDIYKYFQVNFLDNRIFTSAKNVALGERYIFPLYATLNFNFANNAAPAIKLGIVLDEQGNIRTDIGPNPTATDLSGTCAVATDSSTPEIVDSNNVTQYRIGVLGATDLSNQAITLRMILANPVFNQLNGAVIGLNTRVDNTQGEQAMVVGGARLNMGNLVNHTSTRISLSDFSGNNTVSWSNLYTLQLKTFTNQDSNNATDADKELAKLTGGTVSIEVADCYNPEQVRIQ</sequence>
<accession>A0A6C0XZN3</accession>
<dbReference type="PROSITE" id="PS51257">
    <property type="entry name" value="PROKAR_LIPOPROTEIN"/>
    <property type="match status" value="1"/>
</dbReference>
<reference evidence="2 3" key="1">
    <citation type="submission" date="2019-09" db="EMBL/GenBank/DDBJ databases">
        <title>Non-baumannii Acinetobacter spp. carrying blaNDM-1 isolated in China.</title>
        <authorList>
            <person name="Cui C."/>
            <person name="Chen C."/>
            <person name="Sun J."/>
            <person name="Liu Y."/>
        </authorList>
    </citation>
    <scope>NUCLEOTIDE SEQUENCE [LARGE SCALE GENOMIC DNA]</scope>
    <source>
        <strain evidence="2 3">B18</strain>
    </source>
</reference>
<evidence type="ECO:0000313" key="3">
    <source>
        <dbReference type="Proteomes" id="UP000503440"/>
    </source>
</evidence>
<keyword evidence="1" id="KW-0732">Signal</keyword>
<keyword evidence="2" id="KW-0282">Flagellum</keyword>
<dbReference type="Proteomes" id="UP000503440">
    <property type="component" value="Chromosome"/>
</dbReference>
<feature type="chain" id="PRO_5025448426" evidence="1">
    <location>
        <begin position="27"/>
        <end position="642"/>
    </location>
</feature>
<keyword evidence="2" id="KW-0966">Cell projection</keyword>
<dbReference type="EMBL" id="CP044455">
    <property type="protein sequence ID" value="QIC69414.1"/>
    <property type="molecule type" value="Genomic_DNA"/>
</dbReference>
<feature type="signal peptide" evidence="1">
    <location>
        <begin position="1"/>
        <end position="26"/>
    </location>
</feature>
<evidence type="ECO:0000313" key="2">
    <source>
        <dbReference type="EMBL" id="QIC69414.1"/>
    </source>
</evidence>
<gene>
    <name evidence="2" type="ORF">FSC09_02810</name>
</gene>
<organism evidence="2 3">
    <name type="scientific">Acinetobacter indicus</name>
    <dbReference type="NCBI Taxonomy" id="756892"/>
    <lineage>
        <taxon>Bacteria</taxon>
        <taxon>Pseudomonadati</taxon>
        <taxon>Pseudomonadota</taxon>
        <taxon>Gammaproteobacteria</taxon>
        <taxon>Moraxellales</taxon>
        <taxon>Moraxellaceae</taxon>
        <taxon>Acinetobacter</taxon>
    </lineage>
</organism>
<evidence type="ECO:0000256" key="1">
    <source>
        <dbReference type="SAM" id="SignalP"/>
    </source>
</evidence>